<accession>A0A815GUU7</accession>
<name>A0A815GUU7_9BILA</name>
<dbReference type="Proteomes" id="UP000663877">
    <property type="component" value="Unassembled WGS sequence"/>
</dbReference>
<evidence type="ECO:0000313" key="2">
    <source>
        <dbReference type="Proteomes" id="UP000663877"/>
    </source>
</evidence>
<proteinExistence type="predicted"/>
<dbReference type="AlphaFoldDB" id="A0A815GUU7"/>
<protein>
    <submittedName>
        <fullName evidence="1">Uncharacterized protein</fullName>
    </submittedName>
</protein>
<sequence length="244" mass="28937">MKDYEFIFNIVFLALLKVSTGIEQRLLITWLYGINGRQPLNNSCLLSLQQYIQWYWLEQESIHLLLGILLRQYDRHGENLCTMNEFSLFLFRLLFPSFKIDGYVTEKINDIDANRTFKYGELIINHLQRLKLHRDDIIEALWIRIENAFASNRTKQLKWFEWTTIYSLISIDNEIFPNTTVQSRLGVHLIQTIRQLNHTSDQQFNQFILTRVRTSPALKRLLKECLALTGNDQELYAMCISLLD</sequence>
<comment type="caution">
    <text evidence="1">The sequence shown here is derived from an EMBL/GenBank/DDBJ whole genome shotgun (WGS) entry which is preliminary data.</text>
</comment>
<gene>
    <name evidence="1" type="ORF">BJG266_LOCUS34534</name>
</gene>
<evidence type="ECO:0000313" key="1">
    <source>
        <dbReference type="EMBL" id="CAF1343226.1"/>
    </source>
</evidence>
<organism evidence="1 2">
    <name type="scientific">Adineta steineri</name>
    <dbReference type="NCBI Taxonomy" id="433720"/>
    <lineage>
        <taxon>Eukaryota</taxon>
        <taxon>Metazoa</taxon>
        <taxon>Spiralia</taxon>
        <taxon>Gnathifera</taxon>
        <taxon>Rotifera</taxon>
        <taxon>Eurotatoria</taxon>
        <taxon>Bdelloidea</taxon>
        <taxon>Adinetida</taxon>
        <taxon>Adinetidae</taxon>
        <taxon>Adineta</taxon>
    </lineage>
</organism>
<reference evidence="1" key="1">
    <citation type="submission" date="2021-02" db="EMBL/GenBank/DDBJ databases">
        <authorList>
            <person name="Nowell W R."/>
        </authorList>
    </citation>
    <scope>NUCLEOTIDE SEQUENCE</scope>
</reference>
<dbReference type="EMBL" id="CAJNOI010000774">
    <property type="protein sequence ID" value="CAF1343226.1"/>
    <property type="molecule type" value="Genomic_DNA"/>
</dbReference>